<dbReference type="Gene3D" id="1.20.1530.20">
    <property type="match status" value="1"/>
</dbReference>
<dbReference type="RefSeq" id="WP_141881387.1">
    <property type="nucleotide sequence ID" value="NZ_VFOM01000002.1"/>
</dbReference>
<dbReference type="OrthoDB" id="5405318at2"/>
<feature type="transmembrane region" description="Helical" evidence="8">
    <location>
        <begin position="229"/>
        <end position="248"/>
    </location>
</feature>
<evidence type="ECO:0000256" key="1">
    <source>
        <dbReference type="ARBA" id="ARBA00004651"/>
    </source>
</evidence>
<keyword evidence="10" id="KW-1185">Reference proteome</keyword>
<feature type="transmembrane region" description="Helical" evidence="8">
    <location>
        <begin position="65"/>
        <end position="87"/>
    </location>
</feature>
<comment type="caution">
    <text evidence="9">The sequence shown here is derived from an EMBL/GenBank/DDBJ whole genome shotgun (WGS) entry which is preliminary data.</text>
</comment>
<evidence type="ECO:0000256" key="4">
    <source>
        <dbReference type="ARBA" id="ARBA00022475"/>
    </source>
</evidence>
<organism evidence="9 10">
    <name type="scientific">Homoserinimonas aerilata</name>
    <dbReference type="NCBI Taxonomy" id="1162970"/>
    <lineage>
        <taxon>Bacteria</taxon>
        <taxon>Bacillati</taxon>
        <taxon>Actinomycetota</taxon>
        <taxon>Actinomycetes</taxon>
        <taxon>Micrococcales</taxon>
        <taxon>Microbacteriaceae</taxon>
        <taxon>Homoserinimonas</taxon>
    </lineage>
</organism>
<feature type="transmembrane region" description="Helical" evidence="8">
    <location>
        <begin position="6"/>
        <end position="22"/>
    </location>
</feature>
<dbReference type="Proteomes" id="UP000317998">
    <property type="component" value="Unassembled WGS sequence"/>
</dbReference>
<reference evidence="9 10" key="1">
    <citation type="submission" date="2019-06" db="EMBL/GenBank/DDBJ databases">
        <title>Sequencing the genomes of 1000 actinobacteria strains.</title>
        <authorList>
            <person name="Klenk H.-P."/>
        </authorList>
    </citation>
    <scope>NUCLEOTIDE SEQUENCE [LARGE SCALE GENOMIC DNA]</scope>
    <source>
        <strain evidence="9 10">DSM 26477</strain>
    </source>
</reference>
<dbReference type="PANTHER" id="PTHR36838:SF1">
    <property type="entry name" value="SLR1864 PROTEIN"/>
    <property type="match status" value="1"/>
</dbReference>
<evidence type="ECO:0000256" key="5">
    <source>
        <dbReference type="ARBA" id="ARBA00022692"/>
    </source>
</evidence>
<comment type="similarity">
    <text evidence="2">Belongs to the auxin efflux carrier (TC 2.A.69) family.</text>
</comment>
<evidence type="ECO:0000256" key="6">
    <source>
        <dbReference type="ARBA" id="ARBA00022989"/>
    </source>
</evidence>
<dbReference type="EMBL" id="VFOM01000002">
    <property type="protein sequence ID" value="TQL46750.1"/>
    <property type="molecule type" value="Genomic_DNA"/>
</dbReference>
<evidence type="ECO:0000256" key="8">
    <source>
        <dbReference type="SAM" id="Phobius"/>
    </source>
</evidence>
<accession>A0A542YFA6</accession>
<gene>
    <name evidence="9" type="ORF">FB562_2275</name>
</gene>
<evidence type="ECO:0000256" key="3">
    <source>
        <dbReference type="ARBA" id="ARBA00022448"/>
    </source>
</evidence>
<comment type="subcellular location">
    <subcellularLocation>
        <location evidence="1">Cell membrane</location>
        <topology evidence="1">Multi-pass membrane protein</topology>
    </subcellularLocation>
</comment>
<dbReference type="InterPro" id="IPR004776">
    <property type="entry name" value="Mem_transp_PIN-like"/>
</dbReference>
<evidence type="ECO:0000313" key="10">
    <source>
        <dbReference type="Proteomes" id="UP000317998"/>
    </source>
</evidence>
<evidence type="ECO:0000256" key="7">
    <source>
        <dbReference type="ARBA" id="ARBA00023136"/>
    </source>
</evidence>
<dbReference type="AlphaFoldDB" id="A0A542YFA6"/>
<dbReference type="Pfam" id="PF03547">
    <property type="entry name" value="Mem_trans"/>
    <property type="match status" value="2"/>
</dbReference>
<proteinExistence type="inferred from homology"/>
<name>A0A542YFA6_9MICO</name>
<feature type="transmembrane region" description="Helical" evidence="8">
    <location>
        <begin position="285"/>
        <end position="305"/>
    </location>
</feature>
<feature type="transmembrane region" description="Helical" evidence="8">
    <location>
        <begin position="254"/>
        <end position="273"/>
    </location>
</feature>
<keyword evidence="7 8" id="KW-0472">Membrane</keyword>
<evidence type="ECO:0000256" key="2">
    <source>
        <dbReference type="ARBA" id="ARBA00010145"/>
    </source>
</evidence>
<keyword evidence="5 8" id="KW-0812">Transmembrane</keyword>
<feature type="transmembrane region" description="Helical" evidence="8">
    <location>
        <begin position="94"/>
        <end position="117"/>
    </location>
</feature>
<dbReference type="GO" id="GO:0055085">
    <property type="term" value="P:transmembrane transport"/>
    <property type="evidence" value="ECO:0007669"/>
    <property type="project" value="InterPro"/>
</dbReference>
<feature type="transmembrane region" description="Helical" evidence="8">
    <location>
        <begin position="34"/>
        <end position="53"/>
    </location>
</feature>
<keyword evidence="3" id="KW-0813">Transport</keyword>
<feature type="transmembrane region" description="Helical" evidence="8">
    <location>
        <begin position="123"/>
        <end position="143"/>
    </location>
</feature>
<feature type="transmembrane region" description="Helical" evidence="8">
    <location>
        <begin position="164"/>
        <end position="180"/>
    </location>
</feature>
<dbReference type="PANTHER" id="PTHR36838">
    <property type="entry name" value="AUXIN EFFLUX CARRIER FAMILY PROTEIN"/>
    <property type="match status" value="1"/>
</dbReference>
<dbReference type="GO" id="GO:0005886">
    <property type="term" value="C:plasma membrane"/>
    <property type="evidence" value="ECO:0007669"/>
    <property type="project" value="UniProtKB-SubCell"/>
</dbReference>
<protein>
    <recommendedName>
        <fullName evidence="11">AEC family transporter</fullName>
    </recommendedName>
</protein>
<evidence type="ECO:0000313" key="9">
    <source>
        <dbReference type="EMBL" id="TQL46750.1"/>
    </source>
</evidence>
<dbReference type="InterPro" id="IPR038770">
    <property type="entry name" value="Na+/solute_symporter_sf"/>
</dbReference>
<feature type="transmembrane region" description="Helical" evidence="8">
    <location>
        <begin position="186"/>
        <end position="208"/>
    </location>
</feature>
<keyword evidence="4" id="KW-1003">Cell membrane</keyword>
<sequence length="306" mass="32025">MVGVLIGFAIIAAIIGTGYVIGRINLLGPHAQPVLARLVYFVASPCLLFTILAEAKVEKLFSPLLVVSLVAALAVFAVFLLVAVVFWRRKIPEAVIGAFASGYVNANNIGIPVSVYVLGDISASAPVILLQLLVFAPIGLAVLDMTTGGPSSLGKIATQPLRNPIIIGSLLGVIFSIAHIEVPEPIMQPFHIIGGAAVPLMLISYGISLHGQKILQAGSARRDVVVASALKLIVMPVVAWAVGALVFGLSGHELFVVVALAALPAAQNVFNFAQRYNRGEILARDTVFVTTLGSLPVLVLLAALLH</sequence>
<keyword evidence="6 8" id="KW-1133">Transmembrane helix</keyword>
<evidence type="ECO:0008006" key="11">
    <source>
        <dbReference type="Google" id="ProtNLM"/>
    </source>
</evidence>